<dbReference type="Proteomes" id="UP000319852">
    <property type="component" value="Chromosome"/>
</dbReference>
<accession>A0A517MS14</accession>
<evidence type="ECO:0000313" key="3">
    <source>
        <dbReference type="Proteomes" id="UP000319852"/>
    </source>
</evidence>
<protein>
    <recommendedName>
        <fullName evidence="4">PEP-CTERM protein-sorting domain-containing protein</fullName>
    </recommendedName>
</protein>
<feature type="signal peptide" evidence="1">
    <location>
        <begin position="1"/>
        <end position="21"/>
    </location>
</feature>
<proteinExistence type="predicted"/>
<keyword evidence="1" id="KW-0732">Signal</keyword>
<dbReference type="AlphaFoldDB" id="A0A517MS14"/>
<dbReference type="RefSeq" id="WP_145058224.1">
    <property type="nucleotide sequence ID" value="NZ_CP036263.1"/>
</dbReference>
<reference evidence="2 3" key="1">
    <citation type="submission" date="2019-02" db="EMBL/GenBank/DDBJ databases">
        <title>Deep-cultivation of Planctomycetes and their phenomic and genomic characterization uncovers novel biology.</title>
        <authorList>
            <person name="Wiegand S."/>
            <person name="Jogler M."/>
            <person name="Boedeker C."/>
            <person name="Pinto D."/>
            <person name="Vollmers J."/>
            <person name="Rivas-Marin E."/>
            <person name="Kohn T."/>
            <person name="Peeters S.H."/>
            <person name="Heuer A."/>
            <person name="Rast P."/>
            <person name="Oberbeckmann S."/>
            <person name="Bunk B."/>
            <person name="Jeske O."/>
            <person name="Meyerdierks A."/>
            <person name="Storesund J.E."/>
            <person name="Kallscheuer N."/>
            <person name="Luecker S."/>
            <person name="Lage O.M."/>
            <person name="Pohl T."/>
            <person name="Merkel B.J."/>
            <person name="Hornburger P."/>
            <person name="Mueller R.-W."/>
            <person name="Bruemmer F."/>
            <person name="Labrenz M."/>
            <person name="Spormann A.M."/>
            <person name="Op den Camp H."/>
            <person name="Overmann J."/>
            <person name="Amann R."/>
            <person name="Jetten M.S.M."/>
            <person name="Mascher T."/>
            <person name="Medema M.H."/>
            <person name="Devos D.P."/>
            <person name="Kaster A.-K."/>
            <person name="Ovreas L."/>
            <person name="Rohde M."/>
            <person name="Galperin M.Y."/>
            <person name="Jogler C."/>
        </authorList>
    </citation>
    <scope>NUCLEOTIDE SEQUENCE [LARGE SCALE GENOMIC DNA]</scope>
    <source>
        <strain evidence="2 3">HG15A2</strain>
    </source>
</reference>
<keyword evidence="3" id="KW-1185">Reference proteome</keyword>
<feature type="chain" id="PRO_5021955087" description="PEP-CTERM protein-sorting domain-containing protein" evidence="1">
    <location>
        <begin position="22"/>
        <end position="299"/>
    </location>
</feature>
<dbReference type="PROSITE" id="PS51257">
    <property type="entry name" value="PROKAR_LIPOPROTEIN"/>
    <property type="match status" value="1"/>
</dbReference>
<dbReference type="KEGG" id="amob:HG15A2_09280"/>
<gene>
    <name evidence="2" type="ORF">HG15A2_09280</name>
</gene>
<dbReference type="EMBL" id="CP036263">
    <property type="protein sequence ID" value="QDS97664.1"/>
    <property type="molecule type" value="Genomic_DNA"/>
</dbReference>
<dbReference type="PROSITE" id="PS00018">
    <property type="entry name" value="EF_HAND_1"/>
    <property type="match status" value="1"/>
</dbReference>
<sequence length="299" mass="31636" precursor="true">MNSQIKLLASLLILSVACPMASSRACTMPLPDPGPSNEYELEIEYEDYDFDTNKVRYKIELEVEVHAPASTAQCQCSLNLGSSSSLAPSSFEVLGAVVGLRTDEENIDLIPFAGFVRDGIVESEVASLANFNAGATPFGFSLDVDPFTAPTVGVGETLALIFDIEFDLDQYSEVNGSPIQFGAGSNEPGHPLNLFSGYQANLQLPALSTLPDADFDSDGDIDGGDFLALQRGFGISEGARLSDGDADHDLEVDDDDLKIWGELYGTGGIGVAATQVPEPASVMLVASAIAGGLLYRPRK</sequence>
<name>A0A517MS14_9BACT</name>
<evidence type="ECO:0000313" key="2">
    <source>
        <dbReference type="EMBL" id="QDS97664.1"/>
    </source>
</evidence>
<organism evidence="2 3">
    <name type="scientific">Adhaeretor mobilis</name>
    <dbReference type="NCBI Taxonomy" id="1930276"/>
    <lineage>
        <taxon>Bacteria</taxon>
        <taxon>Pseudomonadati</taxon>
        <taxon>Planctomycetota</taxon>
        <taxon>Planctomycetia</taxon>
        <taxon>Pirellulales</taxon>
        <taxon>Lacipirellulaceae</taxon>
        <taxon>Adhaeretor</taxon>
    </lineage>
</organism>
<evidence type="ECO:0008006" key="4">
    <source>
        <dbReference type="Google" id="ProtNLM"/>
    </source>
</evidence>
<evidence type="ECO:0000256" key="1">
    <source>
        <dbReference type="SAM" id="SignalP"/>
    </source>
</evidence>
<dbReference type="InterPro" id="IPR018247">
    <property type="entry name" value="EF_Hand_1_Ca_BS"/>
</dbReference>